<dbReference type="InterPro" id="IPR050815">
    <property type="entry name" value="TF_fung"/>
</dbReference>
<dbReference type="GO" id="GO:0000981">
    <property type="term" value="F:DNA-binding transcription factor activity, RNA polymerase II-specific"/>
    <property type="evidence" value="ECO:0007669"/>
    <property type="project" value="InterPro"/>
</dbReference>
<evidence type="ECO:0000256" key="6">
    <source>
        <dbReference type="SAM" id="MobiDB-lite"/>
    </source>
</evidence>
<dbReference type="Proteomes" id="UP000286134">
    <property type="component" value="Unassembled WGS sequence"/>
</dbReference>
<dbReference type="CDD" id="cd00067">
    <property type="entry name" value="GAL4"/>
    <property type="match status" value="1"/>
</dbReference>
<protein>
    <submittedName>
        <fullName evidence="8">Citrinin biosynthesis transcriptional activator ctnR</fullName>
    </submittedName>
</protein>
<dbReference type="PROSITE" id="PS50048">
    <property type="entry name" value="ZN2_CY6_FUNGAL_2"/>
    <property type="match status" value="1"/>
</dbReference>
<evidence type="ECO:0000256" key="1">
    <source>
        <dbReference type="ARBA" id="ARBA00004123"/>
    </source>
</evidence>
<gene>
    <name evidence="8" type="ORF">OnM2_059035</name>
</gene>
<keyword evidence="4" id="KW-0804">Transcription</keyword>
<dbReference type="SMART" id="SM00066">
    <property type="entry name" value="GAL4"/>
    <property type="match status" value="1"/>
</dbReference>
<comment type="caution">
    <text evidence="8">The sequence shown here is derived from an EMBL/GenBank/DDBJ whole genome shotgun (WGS) entry which is preliminary data.</text>
</comment>
<dbReference type="GO" id="GO:0008270">
    <property type="term" value="F:zinc ion binding"/>
    <property type="evidence" value="ECO:0007669"/>
    <property type="project" value="InterPro"/>
</dbReference>
<dbReference type="EMBL" id="MCFK01005998">
    <property type="protein sequence ID" value="RKF59460.1"/>
    <property type="molecule type" value="Genomic_DNA"/>
</dbReference>
<dbReference type="InterPro" id="IPR001138">
    <property type="entry name" value="Zn2Cys6_DnaBD"/>
</dbReference>
<dbReference type="PROSITE" id="PS00463">
    <property type="entry name" value="ZN2_CY6_FUNGAL_1"/>
    <property type="match status" value="1"/>
</dbReference>
<dbReference type="SUPFAM" id="SSF57701">
    <property type="entry name" value="Zn2/Cys6 DNA-binding domain"/>
    <property type="match status" value="1"/>
</dbReference>
<comment type="subcellular location">
    <subcellularLocation>
        <location evidence="1">Nucleus</location>
    </subcellularLocation>
</comment>
<name>A0A420HPT6_9PEZI</name>
<dbReference type="GO" id="GO:0003677">
    <property type="term" value="F:DNA binding"/>
    <property type="evidence" value="ECO:0007669"/>
    <property type="project" value="InterPro"/>
</dbReference>
<evidence type="ECO:0000256" key="5">
    <source>
        <dbReference type="ARBA" id="ARBA00023242"/>
    </source>
</evidence>
<dbReference type="Pfam" id="PF04082">
    <property type="entry name" value="Fungal_trans"/>
    <property type="match status" value="1"/>
</dbReference>
<dbReference type="GO" id="GO:0006351">
    <property type="term" value="P:DNA-templated transcription"/>
    <property type="evidence" value="ECO:0007669"/>
    <property type="project" value="InterPro"/>
</dbReference>
<dbReference type="GO" id="GO:0005634">
    <property type="term" value="C:nucleus"/>
    <property type="evidence" value="ECO:0007669"/>
    <property type="project" value="UniProtKB-SubCell"/>
</dbReference>
<keyword evidence="2" id="KW-0479">Metal-binding</keyword>
<feature type="domain" description="Zn(2)-C6 fungal-type" evidence="7">
    <location>
        <begin position="45"/>
        <end position="75"/>
    </location>
</feature>
<dbReference type="CDD" id="cd12148">
    <property type="entry name" value="fungal_TF_MHR"/>
    <property type="match status" value="1"/>
</dbReference>
<dbReference type="PANTHER" id="PTHR47338">
    <property type="entry name" value="ZN(II)2CYS6 TRANSCRIPTION FACTOR (EUROFUNG)-RELATED"/>
    <property type="match status" value="1"/>
</dbReference>
<dbReference type="InterPro" id="IPR036864">
    <property type="entry name" value="Zn2-C6_fun-type_DNA-bd_sf"/>
</dbReference>
<organism evidence="8 9">
    <name type="scientific">Erysiphe neolycopersici</name>
    <dbReference type="NCBI Taxonomy" id="212602"/>
    <lineage>
        <taxon>Eukaryota</taxon>
        <taxon>Fungi</taxon>
        <taxon>Dikarya</taxon>
        <taxon>Ascomycota</taxon>
        <taxon>Pezizomycotina</taxon>
        <taxon>Leotiomycetes</taxon>
        <taxon>Erysiphales</taxon>
        <taxon>Erysiphaceae</taxon>
        <taxon>Erysiphe</taxon>
    </lineage>
</organism>
<reference evidence="8 9" key="1">
    <citation type="journal article" date="2018" name="BMC Genomics">
        <title>Comparative genome analyses reveal sequence features reflecting distinct modes of host-adaptation between dicot and monocot powdery mildew.</title>
        <authorList>
            <person name="Wu Y."/>
            <person name="Ma X."/>
            <person name="Pan Z."/>
            <person name="Kale S.D."/>
            <person name="Song Y."/>
            <person name="King H."/>
            <person name="Zhang Q."/>
            <person name="Presley C."/>
            <person name="Deng X."/>
            <person name="Wei C.I."/>
            <person name="Xiao S."/>
        </authorList>
    </citation>
    <scope>NUCLEOTIDE SEQUENCE [LARGE SCALE GENOMIC DNA]</scope>
    <source>
        <strain evidence="8">UMSG2</strain>
    </source>
</reference>
<evidence type="ECO:0000256" key="2">
    <source>
        <dbReference type="ARBA" id="ARBA00022723"/>
    </source>
</evidence>
<accession>A0A420HPT6</accession>
<evidence type="ECO:0000259" key="7">
    <source>
        <dbReference type="PROSITE" id="PS50048"/>
    </source>
</evidence>
<dbReference type="OrthoDB" id="5600212at2759"/>
<keyword evidence="9" id="KW-1185">Reference proteome</keyword>
<evidence type="ECO:0000256" key="3">
    <source>
        <dbReference type="ARBA" id="ARBA00023015"/>
    </source>
</evidence>
<proteinExistence type="predicted"/>
<dbReference type="Gene3D" id="4.10.240.10">
    <property type="entry name" value="Zn(2)-C6 fungal-type DNA-binding domain"/>
    <property type="match status" value="1"/>
</dbReference>
<evidence type="ECO:0000313" key="9">
    <source>
        <dbReference type="Proteomes" id="UP000286134"/>
    </source>
</evidence>
<dbReference type="Pfam" id="PF00172">
    <property type="entry name" value="Zn_clus"/>
    <property type="match status" value="1"/>
</dbReference>
<dbReference type="STRING" id="212602.A0A420HPT6"/>
<feature type="region of interest" description="Disordered" evidence="6">
    <location>
        <begin position="627"/>
        <end position="653"/>
    </location>
</feature>
<sequence length="794" mass="90008">MSTTPDITIPSPNHVTGFANYEETMHQPGTQARHGTQKEAEKTISCVSCRKRKLKCDRVKPKCGTCVRLRHECEYPERRRNLGAKRARSSKEKEIEARLAQLETRLNSEGKCDATSPDSAAPRLERNWSMGIDLNMEIDSRPLLASIETPIPTIGFPQATTPKEPASVHNRQLLSSGLQEPLPPDDMMKDLYQIYFALYHPTMPIIHQTRFYMALDRPIQTRPPICLSYAMWTLVTTLSAKYAVYEEIFYERARRYLEREEMKGHGEGFVSLYHAQAWGLVCNYEARKMYFSRSWMSTGRMVRLVQMLGLWRLDHDEADAKDYLPPPKDWVELEERRRTFWAAFYSDRFASSGTFESGIPEKTISLVDALSLEGASRISVYAGVLLTSAFFGHFFQHVRGTGPSNHPEDYQNGEFWKRHRKMENCLNNTFIYLPEALRLPAGRRDMNVIFLHMNIQASIIGLHRTAVMTATRYNVEPIVVRQSKARTFIAAEEIVSIMNHTERDDALRMVPWVGFCLHLAAGIFLDDLKSDTPNFNSYQNLEQIVASMRLLSVHHSITKGFLTQCELDIASLGKNRFGREITEESNVLAESQGVPITVADMQALLLQPPEKANKKLPSSKEFASIGDASNASLSPQPLSNQALKGCSPMSESSLIGETPEYHPWEPHIDVQIPHYDDIAYHKYTPTAQNIDNGGYIDYNHTSPINSCHLESNPISFQGLSAFDQGSPLNYIKPANFIPIHSNIMVDGFTPTSEWVVPDPFDTVDQNGYELTGGSDWNQPKYPTVCPTRGRRNNL</sequence>
<keyword evidence="3" id="KW-0805">Transcription regulation</keyword>
<dbReference type="PANTHER" id="PTHR47338:SF10">
    <property type="entry name" value="TRANSCRIPTION FACTOR DOMAIN-CONTAINING PROTEIN-RELATED"/>
    <property type="match status" value="1"/>
</dbReference>
<dbReference type="InterPro" id="IPR007219">
    <property type="entry name" value="XnlR_reg_dom"/>
</dbReference>
<evidence type="ECO:0000256" key="4">
    <source>
        <dbReference type="ARBA" id="ARBA00023163"/>
    </source>
</evidence>
<dbReference type="SMART" id="SM00906">
    <property type="entry name" value="Fungal_trans"/>
    <property type="match status" value="1"/>
</dbReference>
<feature type="compositionally biased region" description="Polar residues" evidence="6">
    <location>
        <begin position="627"/>
        <end position="642"/>
    </location>
</feature>
<dbReference type="AlphaFoldDB" id="A0A420HPT6"/>
<evidence type="ECO:0000313" key="8">
    <source>
        <dbReference type="EMBL" id="RKF59460.1"/>
    </source>
</evidence>
<keyword evidence="5" id="KW-0539">Nucleus</keyword>